<protein>
    <submittedName>
        <fullName evidence="3">Uncharacterized protein</fullName>
    </submittedName>
</protein>
<keyword evidence="4" id="KW-1185">Reference proteome</keyword>
<evidence type="ECO:0000256" key="2">
    <source>
        <dbReference type="SAM" id="SignalP"/>
    </source>
</evidence>
<comment type="caution">
    <text evidence="3">The sequence shown here is derived from an EMBL/GenBank/DDBJ whole genome shotgun (WGS) entry which is preliminary data.</text>
</comment>
<organism evidence="3 4">
    <name type="scientific">Leptosia nina</name>
    <dbReference type="NCBI Taxonomy" id="320188"/>
    <lineage>
        <taxon>Eukaryota</taxon>
        <taxon>Metazoa</taxon>
        <taxon>Ecdysozoa</taxon>
        <taxon>Arthropoda</taxon>
        <taxon>Hexapoda</taxon>
        <taxon>Insecta</taxon>
        <taxon>Pterygota</taxon>
        <taxon>Neoptera</taxon>
        <taxon>Endopterygota</taxon>
        <taxon>Lepidoptera</taxon>
        <taxon>Glossata</taxon>
        <taxon>Ditrysia</taxon>
        <taxon>Papilionoidea</taxon>
        <taxon>Pieridae</taxon>
        <taxon>Pierinae</taxon>
        <taxon>Leptosia</taxon>
    </lineage>
</organism>
<feature type="region of interest" description="Disordered" evidence="1">
    <location>
        <begin position="1757"/>
        <end position="1964"/>
    </location>
</feature>
<feature type="signal peptide" evidence="2">
    <location>
        <begin position="1"/>
        <end position="17"/>
    </location>
</feature>
<sequence>MALAGLTFLACVLSTQAFPTLGSLGHGVGLTSDILAVLGGGHGISFDVLSNALLSAFGSGGNDGASELVAKTFVNSVENCDCKKSYITDDFVAAFKSALAAKKAKDGLALKTCIEAFKSAARTCNVKDATLPTNFLTTFKSALGSKKSALPGGFFDIFNKSLNAGGTLGGISGGSGISVDVFLKAIFSVFGAKEKITHDIFQNCPFIWKMKAFLFLPTCKKAFDKSKQRWLFSRHSDQRRITHDIFHKCLDSFGKCKGLPDNFIPTCKKAFDKCKGNDGTASLDSFIPAFKNECGWKSVPLPCLKAIQSPDNQGAFPNGFCDKLKGLIPGFGDIKGLGDKTLPNSNLGDSGISVDVFLKAIFSAFGAKERITHDIFQKCLDSFGKCKGLPDNFIPTCKKAFDKCKGNDGTASLDSFIPAFKNECGWKSVPLPCLKAIQSPDNQGAFPNGFCDKLKGLIPGFGDIKGLGDKTLPNSNLGDSGISVDVFLKAIFSAFGAKERITHDIFHKCLDSFGKCKGLPDNFIPTCKKAFDKCKGNDGTASLDSFIPAFKNECGWKSVPLPCLKAIQSPDNQGAFPNGFCDKLKGLIPGFGDIKGLGDKTLPNSNLGDSGISVDVFLKAIFSVFGAKERITHDIFQKCLDSFGKCKGLPDNFIPTCKKAFDKCKGNDGTASLDSFIPAFKNECGWKSVPLPCLKAIQSPDNQGAFPNGFCDKLKGLIPGFGDIKGLGDKTLPNSNLGDSGISVDVFLKAIFSVFGAKERITHDIFQKCLDSFGKCKGLPDNFIPTCKKAFDKCKGNDGTASLDSFIPAFKNECGWKSVPLPCLKAIQSPDNQGAFPNGFCDKLKGLIPGFGDIKGLGDKTLPNSNLGDSGISVDVFLKAIFSVFGAKERITHDIFQKCLDSFGKCKGLPDNFIPTCKKAFDKCKGNDGTASLDSFIPAFKNECGWKSVPLPCLKAIQSPDNQGAFPNGFCDKLKGLIPGFGDIKGLGDKTLPNSNLGDSGISVDVFLKAIFSVFGAKEKITHDIFQKCLDSFGKCKGLPDNFIPTCKKAFDRCKGNDGTASLDSFIPAFKNECGWKSVPLPCLKAIQSPDNQGAFPNGFCDKLKGLIPGFGDIKGLGDKTLPNSNLGDSEISVDVFLKAIFSVFGAKEKITHDIFQKCLDSFGKCKGLPDNFIPTCKKAFDRCKGNDGTASLDSFIPAFKNECGWKSVPLPCLKAIQSPDNQGAFPNGFCDKLKGLIPGFGDIKGLGDKTLPNSNLGDSGISVDVFLKAIFSVFGAKERITHDIFQKCLDSFGKCKGLPDNFIPTCKKAFDKCKGNDGTASLDSFIPAFKNECGWKSVPLPCLKAIQSPDNQGAFPNGFCDKLKGLIPGFGDIKGLGDKTLPNLNLGDSGISVDVFLKAIFSVFGAKEKITHDIFQKCLDSFGKCKGLPDNFIPTCKKAFDRCKGNDGTASLDSFIPAFKNECGWKSVPLPCLKAIQSPDNQGAFPNGFCDKLKGLIPGFGDIKGLGDKTLPNSNLGDSEISVDVFLKAIFSVFGAKEKITHDIFQKCLDSFGKCKGLPDNFIPTCKKAFDRCKGNDGTASLDSFIPAFKNECGWKSVPLPCLKAIQSPDNQGAFPNGFCDKLKGLIPGFGDIKGLGDKTLPNSNLGDSGISVDVFLKAIFSVFGAKERITHDIFQKCLDSFGKCKGLPDNFIPTCKKAFDKCKGNDGTAWLNSFIPAFKDESGWKSVPLPCLKAIKSPENRLVFPSGFSDKLKDFGPGFDNVSPQSPNAPKDADITNTTFTSEDSALTPNSNSQDSKTISTKEPGGENTAHTDTTVSVPGGDGFAQPGTTVAPRTDNGKTGTNETIVTGNTSTTATTEAPTTSSDNSSDQTSALPPQDAPVKAEDLADGDANDSDRDGTNGSSGNTNSTNGVADGANDATGEVTSKDGGKISADIKAGGSATKDSTGTESKNSNLLGLNLGH</sequence>
<gene>
    <name evidence="3" type="ORF">LNINA_LOCUS13196</name>
</gene>
<dbReference type="EMBL" id="CAVLEF010000277">
    <property type="protein sequence ID" value="CAK1554271.1"/>
    <property type="molecule type" value="Genomic_DNA"/>
</dbReference>
<feature type="compositionally biased region" description="Low complexity" evidence="1">
    <location>
        <begin position="1847"/>
        <end position="1874"/>
    </location>
</feature>
<keyword evidence="2" id="KW-0732">Signal</keyword>
<evidence type="ECO:0000313" key="4">
    <source>
        <dbReference type="Proteomes" id="UP001497472"/>
    </source>
</evidence>
<name>A0AAV1K0W1_9NEOP</name>
<evidence type="ECO:0000313" key="3">
    <source>
        <dbReference type="EMBL" id="CAK1554271.1"/>
    </source>
</evidence>
<accession>A0AAV1K0W1</accession>
<feature type="compositionally biased region" description="Low complexity" evidence="1">
    <location>
        <begin position="1901"/>
        <end position="1913"/>
    </location>
</feature>
<reference evidence="3 4" key="1">
    <citation type="submission" date="2023-11" db="EMBL/GenBank/DDBJ databases">
        <authorList>
            <person name="Okamura Y."/>
        </authorList>
    </citation>
    <scope>NUCLEOTIDE SEQUENCE [LARGE SCALE GENOMIC DNA]</scope>
</reference>
<feature type="compositionally biased region" description="Polar residues" evidence="1">
    <location>
        <begin position="1777"/>
        <end position="1803"/>
    </location>
</feature>
<evidence type="ECO:0000256" key="1">
    <source>
        <dbReference type="SAM" id="MobiDB-lite"/>
    </source>
</evidence>
<feature type="chain" id="PRO_5043326192" evidence="2">
    <location>
        <begin position="18"/>
        <end position="1964"/>
    </location>
</feature>
<proteinExistence type="predicted"/>
<feature type="compositionally biased region" description="Polar residues" evidence="1">
    <location>
        <begin position="1944"/>
        <end position="1955"/>
    </location>
</feature>
<dbReference type="Proteomes" id="UP001497472">
    <property type="component" value="Unassembled WGS sequence"/>
</dbReference>